<evidence type="ECO:0000259" key="5">
    <source>
        <dbReference type="Pfam" id="PF13458"/>
    </source>
</evidence>
<evidence type="ECO:0000256" key="3">
    <source>
        <dbReference type="ARBA" id="ARBA00022970"/>
    </source>
</evidence>
<dbReference type="Gene3D" id="3.40.50.2300">
    <property type="match status" value="2"/>
</dbReference>
<accession>A0A212RHR9</accession>
<evidence type="ECO:0000313" key="7">
    <source>
        <dbReference type="Proteomes" id="UP000197065"/>
    </source>
</evidence>
<gene>
    <name evidence="6" type="ORF">SAMN07250955_10911</name>
</gene>
<dbReference type="Pfam" id="PF13458">
    <property type="entry name" value="Peripla_BP_6"/>
    <property type="match status" value="1"/>
</dbReference>
<dbReference type="GO" id="GO:0006865">
    <property type="term" value="P:amino acid transport"/>
    <property type="evidence" value="ECO:0007669"/>
    <property type="project" value="UniProtKB-KW"/>
</dbReference>
<dbReference type="PANTHER" id="PTHR30483">
    <property type="entry name" value="LEUCINE-SPECIFIC-BINDING PROTEIN"/>
    <property type="match status" value="1"/>
</dbReference>
<keyword evidence="3" id="KW-0813">Transport</keyword>
<keyword evidence="7" id="KW-1185">Reference proteome</keyword>
<sequence length="401" mass="42873">MMHRKWAGIAAIAAMLALNPVQGRAADDIVMGFAVATSGDMAAYDGDSTKMAQLWIDQTNAKGGLLGKQLKAVMADTKSDRVEGAKAGQRVVHDGAALVFATCDYDFGAPAALQAQQAKIMSVFLCAGDPKAGVMGVGPFSFTSSNAAQVEGATMAQWGMKKKQFKTAYVILDESLEYNKSACAGFDWAYPKVGGTIVGRDTFKGADTSLASQITRFRGVNAQTKVDVIMLCSSMPGAGSALRQIRGAGIDIPVFGSQSMDGLYWQTAVPNLKDFYVPIQASSYGDDPRPEVNALTKAYAEKYGSAPASQYAYPIYAWLDLWGKAVTKAGTTDAAAVTKVMESYKDEPTLLGPRTFTNKLHIQDQPLELIAMVGSGKGQVIDQWRIDEPVPPAVLYRLKTN</sequence>
<feature type="chain" id="PRO_5012555643" evidence="4">
    <location>
        <begin position="26"/>
        <end position="401"/>
    </location>
</feature>
<feature type="signal peptide" evidence="4">
    <location>
        <begin position="1"/>
        <end position="25"/>
    </location>
</feature>
<dbReference type="InterPro" id="IPR051010">
    <property type="entry name" value="BCAA_transport"/>
</dbReference>
<organism evidence="6 7">
    <name type="scientific">Arboricoccus pini</name>
    <dbReference type="NCBI Taxonomy" id="1963835"/>
    <lineage>
        <taxon>Bacteria</taxon>
        <taxon>Pseudomonadati</taxon>
        <taxon>Pseudomonadota</taxon>
        <taxon>Alphaproteobacteria</taxon>
        <taxon>Geminicoccales</taxon>
        <taxon>Geminicoccaceae</taxon>
        <taxon>Arboricoccus</taxon>
    </lineage>
</organism>
<dbReference type="InterPro" id="IPR028082">
    <property type="entry name" value="Peripla_BP_I"/>
</dbReference>
<protein>
    <submittedName>
        <fullName evidence="6">Amino acid/amide ABC transporter substrate-binding protein, HAAT family</fullName>
    </submittedName>
</protein>
<dbReference type="AlphaFoldDB" id="A0A212RHR9"/>
<reference evidence="6 7" key="1">
    <citation type="submission" date="2017-06" db="EMBL/GenBank/DDBJ databases">
        <authorList>
            <person name="Kim H.J."/>
            <person name="Triplett B.A."/>
        </authorList>
    </citation>
    <scope>NUCLEOTIDE SEQUENCE [LARGE SCALE GENOMIC DNA]</scope>
    <source>
        <strain evidence="6 7">B29T1</strain>
    </source>
</reference>
<evidence type="ECO:0000256" key="1">
    <source>
        <dbReference type="ARBA" id="ARBA00010062"/>
    </source>
</evidence>
<evidence type="ECO:0000256" key="2">
    <source>
        <dbReference type="ARBA" id="ARBA00022729"/>
    </source>
</evidence>
<feature type="domain" description="Leucine-binding protein" evidence="5">
    <location>
        <begin position="29"/>
        <end position="370"/>
    </location>
</feature>
<dbReference type="PANTHER" id="PTHR30483:SF6">
    <property type="entry name" value="PERIPLASMIC BINDING PROTEIN OF ABC TRANSPORTER FOR NATURAL AMINO ACIDS"/>
    <property type="match status" value="1"/>
</dbReference>
<keyword evidence="2 4" id="KW-0732">Signal</keyword>
<dbReference type="EMBL" id="FYEH01000009">
    <property type="protein sequence ID" value="SNB71965.1"/>
    <property type="molecule type" value="Genomic_DNA"/>
</dbReference>
<dbReference type="SUPFAM" id="SSF53822">
    <property type="entry name" value="Periplasmic binding protein-like I"/>
    <property type="match status" value="1"/>
</dbReference>
<proteinExistence type="inferred from homology"/>
<keyword evidence="3" id="KW-0029">Amino-acid transport</keyword>
<dbReference type="InterPro" id="IPR028081">
    <property type="entry name" value="Leu-bd"/>
</dbReference>
<name>A0A212RHR9_9PROT</name>
<evidence type="ECO:0000256" key="4">
    <source>
        <dbReference type="SAM" id="SignalP"/>
    </source>
</evidence>
<dbReference type="Proteomes" id="UP000197065">
    <property type="component" value="Unassembled WGS sequence"/>
</dbReference>
<comment type="similarity">
    <text evidence="1">Belongs to the leucine-binding protein family.</text>
</comment>
<evidence type="ECO:0000313" key="6">
    <source>
        <dbReference type="EMBL" id="SNB71965.1"/>
    </source>
</evidence>